<proteinExistence type="predicted"/>
<dbReference type="Proteomes" id="UP000021369">
    <property type="component" value="Unassembled WGS sequence"/>
</dbReference>
<comment type="caution">
    <text evidence="1">The sequence shown here is derived from an EMBL/GenBank/DDBJ whole genome shotgun (WGS) entry which is preliminary data.</text>
</comment>
<gene>
    <name evidence="1" type="ORF">RASY3_03995</name>
</gene>
<evidence type="ECO:0000313" key="1">
    <source>
        <dbReference type="EMBL" id="EXM41092.1"/>
    </source>
</evidence>
<evidence type="ECO:0000313" key="2">
    <source>
        <dbReference type="Proteomes" id="UP000021369"/>
    </source>
</evidence>
<reference evidence="1 2" key="1">
    <citation type="submission" date="2013-06" db="EMBL/GenBank/DDBJ databases">
        <title>Rumen cellulosomics: divergent fiber-degrading strategies revealed by comparative genome-wide analysis of six Ruminococcal strains.</title>
        <authorList>
            <person name="Dassa B."/>
            <person name="Borovok I."/>
            <person name="Lamed R."/>
            <person name="Flint H."/>
            <person name="Yeoman C.J."/>
            <person name="White B."/>
            <person name="Bayer E.A."/>
        </authorList>
    </citation>
    <scope>NUCLEOTIDE SEQUENCE [LARGE SCALE GENOMIC DNA]</scope>
    <source>
        <strain evidence="1 2">SY3</strain>
    </source>
</reference>
<name>A0A011V6D2_RUMAL</name>
<protein>
    <submittedName>
        <fullName evidence="1">Uncharacterized protein</fullName>
    </submittedName>
</protein>
<sequence length="77" mass="9685">MAAFRVKKLKRFYRNNTQEQQEKIMRTLLTYIRILKSDYTFTNHLKFGSTRIYYAEVLFLHRRRWERENCQTLIIFF</sequence>
<keyword evidence="2" id="KW-1185">Reference proteome</keyword>
<organism evidence="1 2">
    <name type="scientific">Ruminococcus albus SY3</name>
    <dbReference type="NCBI Taxonomy" id="1341156"/>
    <lineage>
        <taxon>Bacteria</taxon>
        <taxon>Bacillati</taxon>
        <taxon>Bacillota</taxon>
        <taxon>Clostridia</taxon>
        <taxon>Eubacteriales</taxon>
        <taxon>Oscillospiraceae</taxon>
        <taxon>Ruminococcus</taxon>
    </lineage>
</organism>
<dbReference type="EMBL" id="JEOB01000001">
    <property type="protein sequence ID" value="EXM41092.1"/>
    <property type="molecule type" value="Genomic_DNA"/>
</dbReference>
<accession>A0A011V6D2</accession>
<dbReference type="AlphaFoldDB" id="A0A011V6D2"/>